<evidence type="ECO:0000259" key="2">
    <source>
        <dbReference type="Pfam" id="PF18804"/>
    </source>
</evidence>
<name>A0A498MRW2_LABRO</name>
<feature type="region of interest" description="Disordered" evidence="1">
    <location>
        <begin position="45"/>
        <end position="65"/>
    </location>
</feature>
<sequence length="405" mass="45848">MDVEVGAEVELVSDVGLSNSFGVLADQPASAHALHDMDLCLATSFPASPAKSPPSKKTKKKTETTGELTDVLHAIQELSTKQDATFQKLISIENSTDATTKAVENLSLVVQKLVSDVNEHSEKMCRFARDITELQSSDKDVRSRIEQLERYSRRWCLKMHGVPETKNENLHSIVLNILENVAPDLRGKLSDALDVMHRVGRWNQDGGHRSIIVRFSTRSLRDVVWRAAKDNAYLKESHQRISEALIPADVAARAKLWPIVKKAREEELRKKLYFIYSIIAIRCTECLPEEWFCGECDVLRHKKQPLHNRECVIHGFFKAIPPTSYANKGEDGYRIHEQACISPTVKVPDCSCESTNFTVLPGKPVILITINGRFDLHQPLYVCQTCQHQWIPELKDLLRSGYWPL</sequence>
<evidence type="ECO:0000313" key="3">
    <source>
        <dbReference type="EMBL" id="RXN24369.1"/>
    </source>
</evidence>
<dbReference type="EMBL" id="QBIY01012541">
    <property type="protein sequence ID" value="RXN24369.1"/>
    <property type="molecule type" value="Genomic_DNA"/>
</dbReference>
<keyword evidence="4" id="KW-1185">Reference proteome</keyword>
<dbReference type="InterPro" id="IPR004244">
    <property type="entry name" value="Transposase_22"/>
</dbReference>
<dbReference type="InterPro" id="IPR040564">
    <property type="entry name" value="CxC3-like"/>
</dbReference>
<reference evidence="3" key="1">
    <citation type="submission" date="2018-03" db="EMBL/GenBank/DDBJ databases">
        <title>Draft genome sequence of Rohu Carp (Labeo rohita).</title>
        <authorList>
            <person name="Das P."/>
            <person name="Kushwaha B."/>
            <person name="Joshi C.G."/>
            <person name="Kumar D."/>
            <person name="Nagpure N.S."/>
            <person name="Sahoo L."/>
            <person name="Das S.P."/>
            <person name="Bit A."/>
            <person name="Patnaik S."/>
            <person name="Meher P.K."/>
            <person name="Jayasankar P."/>
            <person name="Koringa P.G."/>
            <person name="Patel N.V."/>
            <person name="Hinsu A.T."/>
            <person name="Kumar R."/>
            <person name="Pandey M."/>
            <person name="Agarwal S."/>
            <person name="Srivastava S."/>
            <person name="Singh M."/>
            <person name="Iquebal M.A."/>
            <person name="Jaiswal S."/>
            <person name="Angadi U.B."/>
            <person name="Kumar N."/>
            <person name="Raza M."/>
            <person name="Shah T.M."/>
            <person name="Rai A."/>
            <person name="Jena J.K."/>
        </authorList>
    </citation>
    <scope>NUCLEOTIDE SEQUENCE [LARGE SCALE GENOMIC DNA]</scope>
    <source>
        <strain evidence="3">DASCIFA01</strain>
        <tissue evidence="3">Testis</tissue>
    </source>
</reference>
<comment type="caution">
    <text evidence="3">The sequence shown here is derived from an EMBL/GenBank/DDBJ whole genome shotgun (WGS) entry which is preliminary data.</text>
</comment>
<evidence type="ECO:0000313" key="4">
    <source>
        <dbReference type="Proteomes" id="UP000290572"/>
    </source>
</evidence>
<proteinExistence type="predicted"/>
<dbReference type="PANTHER" id="PTHR11505">
    <property type="entry name" value="L1 TRANSPOSABLE ELEMENT-RELATED"/>
    <property type="match status" value="1"/>
</dbReference>
<dbReference type="Proteomes" id="UP000290572">
    <property type="component" value="Unassembled WGS sequence"/>
</dbReference>
<feature type="domain" description="CxC3 like cysteine cluster" evidence="2">
    <location>
        <begin position="345"/>
        <end position="404"/>
    </location>
</feature>
<dbReference type="AlphaFoldDB" id="A0A498MRW2"/>
<gene>
    <name evidence="3" type="ORF">ROHU_022213</name>
</gene>
<evidence type="ECO:0000256" key="1">
    <source>
        <dbReference type="SAM" id="MobiDB-lite"/>
    </source>
</evidence>
<organism evidence="3 4">
    <name type="scientific">Labeo rohita</name>
    <name type="common">Indian major carp</name>
    <name type="synonym">Cyprinus rohita</name>
    <dbReference type="NCBI Taxonomy" id="84645"/>
    <lineage>
        <taxon>Eukaryota</taxon>
        <taxon>Metazoa</taxon>
        <taxon>Chordata</taxon>
        <taxon>Craniata</taxon>
        <taxon>Vertebrata</taxon>
        <taxon>Euteleostomi</taxon>
        <taxon>Actinopterygii</taxon>
        <taxon>Neopterygii</taxon>
        <taxon>Teleostei</taxon>
        <taxon>Ostariophysi</taxon>
        <taxon>Cypriniformes</taxon>
        <taxon>Cyprinidae</taxon>
        <taxon>Labeoninae</taxon>
        <taxon>Labeonini</taxon>
        <taxon>Labeo</taxon>
    </lineage>
</organism>
<dbReference type="Pfam" id="PF18804">
    <property type="entry name" value="CxC3"/>
    <property type="match status" value="1"/>
</dbReference>
<protein>
    <submittedName>
        <fullName evidence="3">Cytoplasmic dynein 2 heavy chain 1-like protein</fullName>
    </submittedName>
</protein>
<dbReference type="Gene3D" id="3.30.70.1820">
    <property type="entry name" value="L1 transposable element, RRM domain"/>
    <property type="match status" value="1"/>
</dbReference>
<accession>A0A498MRW2</accession>